<evidence type="ECO:0000313" key="1">
    <source>
        <dbReference type="EMBL" id="KAJ8680131.1"/>
    </source>
</evidence>
<dbReference type="EMBL" id="CM056742">
    <property type="protein sequence ID" value="KAJ8680131.1"/>
    <property type="molecule type" value="Genomic_DNA"/>
</dbReference>
<reference evidence="1" key="1">
    <citation type="submission" date="2023-04" db="EMBL/GenBank/DDBJ databases">
        <title>A chromosome-level genome assembly of the parasitoid wasp Eretmocerus hayati.</title>
        <authorList>
            <person name="Zhong Y."/>
            <person name="Liu S."/>
            <person name="Liu Y."/>
        </authorList>
    </citation>
    <scope>NUCLEOTIDE SEQUENCE</scope>
    <source>
        <strain evidence="1">ZJU_SS_LIU_2023</strain>
    </source>
</reference>
<gene>
    <name evidence="1" type="ORF">QAD02_015918</name>
</gene>
<proteinExistence type="predicted"/>
<comment type="caution">
    <text evidence="1">The sequence shown here is derived from an EMBL/GenBank/DDBJ whole genome shotgun (WGS) entry which is preliminary data.</text>
</comment>
<dbReference type="Proteomes" id="UP001239111">
    <property type="component" value="Chromosome 2"/>
</dbReference>
<name>A0ACC2PAW8_9HYME</name>
<evidence type="ECO:0000313" key="2">
    <source>
        <dbReference type="Proteomes" id="UP001239111"/>
    </source>
</evidence>
<protein>
    <submittedName>
        <fullName evidence="1">Uncharacterized protein</fullName>
    </submittedName>
</protein>
<keyword evidence="2" id="KW-1185">Reference proteome</keyword>
<accession>A0ACC2PAW8</accession>
<organism evidence="1 2">
    <name type="scientific">Eretmocerus hayati</name>
    <dbReference type="NCBI Taxonomy" id="131215"/>
    <lineage>
        <taxon>Eukaryota</taxon>
        <taxon>Metazoa</taxon>
        <taxon>Ecdysozoa</taxon>
        <taxon>Arthropoda</taxon>
        <taxon>Hexapoda</taxon>
        <taxon>Insecta</taxon>
        <taxon>Pterygota</taxon>
        <taxon>Neoptera</taxon>
        <taxon>Endopterygota</taxon>
        <taxon>Hymenoptera</taxon>
        <taxon>Apocrita</taxon>
        <taxon>Proctotrupomorpha</taxon>
        <taxon>Chalcidoidea</taxon>
        <taxon>Aphelinidae</taxon>
        <taxon>Aphelininae</taxon>
        <taxon>Eretmocerus</taxon>
    </lineage>
</organism>
<sequence length="185" mass="21496">MAMDAKLACKKARIELESLEMLNRELEIQIKQMEAKLSCQKSSIHQSELEIKDVLPEDYPPEVGRKHHVHRKRRLPGPSTKESHDDRMHPTKLRTSSCDSFIRKHHRYCKSRKRVIRKSSKPHQRTDSSALQLKAGSMVEIYESTISPWYTPDIPSKDESRVNSSKQICKHEHFEKVTSESPPDV</sequence>